<dbReference type="Proteomes" id="UP000276741">
    <property type="component" value="Chromosome"/>
</dbReference>
<dbReference type="AlphaFoldDB" id="A0A348B5B4"/>
<dbReference type="Pfam" id="PF00702">
    <property type="entry name" value="Hydrolase"/>
    <property type="match status" value="1"/>
</dbReference>
<dbReference type="GO" id="GO:0005524">
    <property type="term" value="F:ATP binding"/>
    <property type="evidence" value="ECO:0007669"/>
    <property type="project" value="InterPro"/>
</dbReference>
<dbReference type="PRINTS" id="PR00119">
    <property type="entry name" value="CATATPASE"/>
</dbReference>
<reference evidence="8" key="4">
    <citation type="submission" date="2020-09" db="EMBL/GenBank/DDBJ databases">
        <authorList>
            <person name="Sun Q."/>
            <person name="Ohkuma M."/>
        </authorList>
    </citation>
    <scope>NUCLEOTIDE SEQUENCE</scope>
    <source>
        <strain evidence="8">JCM 31740</strain>
    </source>
</reference>
<evidence type="ECO:0000256" key="3">
    <source>
        <dbReference type="ARBA" id="ARBA00022692"/>
    </source>
</evidence>
<protein>
    <recommendedName>
        <fullName evidence="10">HAD family hydrolase</fullName>
    </recommendedName>
</protein>
<dbReference type="Proteomes" id="UP000616143">
    <property type="component" value="Unassembled WGS sequence"/>
</dbReference>
<keyword evidence="9" id="KW-1185">Reference proteome</keyword>
<dbReference type="InterPro" id="IPR023299">
    <property type="entry name" value="ATPase_P-typ_cyto_dom_N"/>
</dbReference>
<reference evidence="9" key="2">
    <citation type="submission" date="2018-04" db="EMBL/GenBank/DDBJ databases">
        <title>Complete genome sequence of Sulfodiicoccus acidiphilus strain HS-1.</title>
        <authorList>
            <person name="Sakai H.D."/>
            <person name="Kurosawa N."/>
        </authorList>
    </citation>
    <scope>NUCLEOTIDE SEQUENCE [LARGE SCALE GENOMIC DNA]</scope>
    <source>
        <strain evidence="9">HS-1</strain>
    </source>
</reference>
<evidence type="ECO:0000256" key="2">
    <source>
        <dbReference type="ARBA" id="ARBA00006024"/>
    </source>
</evidence>
<evidence type="ECO:0000313" key="7">
    <source>
        <dbReference type="EMBL" id="BBD73366.1"/>
    </source>
</evidence>
<evidence type="ECO:0000256" key="5">
    <source>
        <dbReference type="ARBA" id="ARBA00023136"/>
    </source>
</evidence>
<dbReference type="EMBL" id="AP018553">
    <property type="protein sequence ID" value="BBD73366.1"/>
    <property type="molecule type" value="Genomic_DNA"/>
</dbReference>
<dbReference type="PANTHER" id="PTHR48085:SF1">
    <property type="entry name" value="CATION TRANSPORTING ATPASE (E1-E2 FAMILY)"/>
    <property type="match status" value="1"/>
</dbReference>
<name>A0A348B5B4_9CREN</name>
<evidence type="ECO:0000256" key="4">
    <source>
        <dbReference type="ARBA" id="ARBA00022989"/>
    </source>
</evidence>
<reference evidence="7" key="3">
    <citation type="journal article" date="2019" name="BMC Res. Notes">
        <title>Complete genome sequence of the Sulfodiicoccus acidiphilus strain HS-1T, the first crenarchaeon that lacks polB3, isolated from an acidic hot spring in Ohwaku-dani, Hakone, Japan.</title>
        <authorList>
            <person name="Sakai H.D."/>
            <person name="Kurosawa N."/>
        </authorList>
    </citation>
    <scope>NUCLEOTIDE SEQUENCE</scope>
    <source>
        <strain evidence="7">HS-1</strain>
    </source>
</reference>
<keyword evidence="4 6" id="KW-1133">Transmembrane helix</keyword>
<dbReference type="RefSeq" id="WP_229768244.1">
    <property type="nucleotide sequence ID" value="NZ_AP018553.1"/>
</dbReference>
<dbReference type="NCBIfam" id="TIGR01494">
    <property type="entry name" value="ATPase_P-type"/>
    <property type="match status" value="1"/>
</dbReference>
<dbReference type="GO" id="GO:0016887">
    <property type="term" value="F:ATP hydrolysis activity"/>
    <property type="evidence" value="ECO:0007669"/>
    <property type="project" value="InterPro"/>
</dbReference>
<evidence type="ECO:0000256" key="6">
    <source>
        <dbReference type="SAM" id="Phobius"/>
    </source>
</evidence>
<reference evidence="8" key="1">
    <citation type="journal article" date="2014" name="Int. J. Syst. Evol. Microbiol.">
        <title>Complete genome sequence of Corynebacterium casei LMG S-19264T (=DSM 44701T), isolated from a smear-ripened cheese.</title>
        <authorList>
            <consortium name="US DOE Joint Genome Institute (JGI-PGF)"/>
            <person name="Walter F."/>
            <person name="Albersmeier A."/>
            <person name="Kalinowski J."/>
            <person name="Ruckert C."/>
        </authorList>
    </citation>
    <scope>NUCLEOTIDE SEQUENCE</scope>
    <source>
        <strain evidence="8">JCM 31740</strain>
    </source>
</reference>
<keyword evidence="3 6" id="KW-0812">Transmembrane</keyword>
<comment type="subcellular location">
    <subcellularLocation>
        <location evidence="1">Membrane</location>
    </subcellularLocation>
</comment>
<dbReference type="InterPro" id="IPR036412">
    <property type="entry name" value="HAD-like_sf"/>
</dbReference>
<dbReference type="InterPro" id="IPR051014">
    <property type="entry name" value="Cation_Transport_ATPase_IB"/>
</dbReference>
<dbReference type="GeneID" id="69060102"/>
<dbReference type="Gene3D" id="3.40.1110.10">
    <property type="entry name" value="Calcium-transporting ATPase, cytoplasmic domain N"/>
    <property type="match status" value="1"/>
</dbReference>
<dbReference type="GO" id="GO:0016020">
    <property type="term" value="C:membrane"/>
    <property type="evidence" value="ECO:0007669"/>
    <property type="project" value="UniProtKB-SubCell"/>
</dbReference>
<gene>
    <name evidence="8" type="ORF">GCM10007116_17740</name>
    <name evidence="7" type="ORF">HS1genome_1755</name>
</gene>
<dbReference type="GO" id="GO:0022857">
    <property type="term" value="F:transmembrane transporter activity"/>
    <property type="evidence" value="ECO:0007669"/>
    <property type="project" value="TreeGrafter"/>
</dbReference>
<sequence>MANFRELQGKGVVGEVGGREVFVGRPGATVCEDSPTLDGNVAVCVDGELVGRFDVEDDLRRDAAEFVARLRAMGMRVVVLSGDRGDRVRALAERLGIREYYAETSPERKVEVIKELKGRGGVAMLGDGVNDAAALALADVSVAMGNAVDLSKNAAHIVLLNNDLKGLLSILERRGTLSKAVPSNVALALLYNAVGIPLAVLGTLSGMLAMVVMVLSLASVFANARLSALYA</sequence>
<dbReference type="EMBL" id="BMQS01000018">
    <property type="protein sequence ID" value="GGU00953.1"/>
    <property type="molecule type" value="Genomic_DNA"/>
</dbReference>
<dbReference type="Gene3D" id="3.40.50.1000">
    <property type="entry name" value="HAD superfamily/HAD-like"/>
    <property type="match status" value="1"/>
</dbReference>
<dbReference type="KEGG" id="sacd:HS1genome_1755"/>
<proteinExistence type="inferred from homology"/>
<accession>A0A348B5B4</accession>
<organism evidence="7 9">
    <name type="scientific">Sulfodiicoccus acidiphilus</name>
    <dbReference type="NCBI Taxonomy" id="1670455"/>
    <lineage>
        <taxon>Archaea</taxon>
        <taxon>Thermoproteota</taxon>
        <taxon>Thermoprotei</taxon>
        <taxon>Sulfolobales</taxon>
        <taxon>Sulfolobaceae</taxon>
        <taxon>Sulfodiicoccus</taxon>
    </lineage>
</organism>
<dbReference type="PANTHER" id="PTHR48085">
    <property type="entry name" value="CADMIUM/ZINC-TRANSPORTING ATPASE HMA2-RELATED"/>
    <property type="match status" value="1"/>
</dbReference>
<evidence type="ECO:0000256" key="1">
    <source>
        <dbReference type="ARBA" id="ARBA00004370"/>
    </source>
</evidence>
<dbReference type="InterPro" id="IPR023214">
    <property type="entry name" value="HAD_sf"/>
</dbReference>
<dbReference type="SUPFAM" id="SSF56784">
    <property type="entry name" value="HAD-like"/>
    <property type="match status" value="1"/>
</dbReference>
<evidence type="ECO:0000313" key="9">
    <source>
        <dbReference type="Proteomes" id="UP000276741"/>
    </source>
</evidence>
<keyword evidence="5 6" id="KW-0472">Membrane</keyword>
<dbReference type="InterPro" id="IPR001757">
    <property type="entry name" value="P_typ_ATPase"/>
</dbReference>
<feature type="transmembrane region" description="Helical" evidence="6">
    <location>
        <begin position="207"/>
        <end position="226"/>
    </location>
</feature>
<feature type="transmembrane region" description="Helical" evidence="6">
    <location>
        <begin position="181"/>
        <end position="201"/>
    </location>
</feature>
<evidence type="ECO:0000313" key="8">
    <source>
        <dbReference type="EMBL" id="GGU00953.1"/>
    </source>
</evidence>
<evidence type="ECO:0008006" key="10">
    <source>
        <dbReference type="Google" id="ProtNLM"/>
    </source>
</evidence>
<comment type="similarity">
    <text evidence="2">Belongs to the cation transport ATPase (P-type) (TC 3.A.3) family. Type IB subfamily.</text>
</comment>